<dbReference type="Pfam" id="PF00106">
    <property type="entry name" value="adh_short"/>
    <property type="match status" value="1"/>
</dbReference>
<dbReference type="PIRSF" id="PIRSF000126">
    <property type="entry name" value="11-beta-HSD1"/>
    <property type="match status" value="1"/>
</dbReference>
<protein>
    <recommendedName>
        <fullName evidence="7">Short-chain dehydrogenase</fullName>
    </recommendedName>
</protein>
<dbReference type="PANTHER" id="PTHR43899:SF13">
    <property type="entry name" value="RH59310P"/>
    <property type="match status" value="1"/>
</dbReference>
<dbReference type="InterPro" id="IPR002347">
    <property type="entry name" value="SDR_fam"/>
</dbReference>
<gene>
    <name evidence="5" type="ORF">SAMN02910414_00253</name>
</gene>
<dbReference type="PANTHER" id="PTHR43899">
    <property type="entry name" value="RH59310P"/>
    <property type="match status" value="1"/>
</dbReference>
<dbReference type="Gene3D" id="3.40.50.720">
    <property type="entry name" value="NAD(P)-binding Rossmann-like Domain"/>
    <property type="match status" value="1"/>
</dbReference>
<evidence type="ECO:0000256" key="1">
    <source>
        <dbReference type="ARBA" id="ARBA00006484"/>
    </source>
</evidence>
<keyword evidence="2" id="KW-0560">Oxidoreductase</keyword>
<proteinExistence type="inferred from homology"/>
<keyword evidence="4" id="KW-1133">Transmembrane helix</keyword>
<comment type="similarity">
    <text evidence="1 3">Belongs to the short-chain dehydrogenases/reductases (SDR) family.</text>
</comment>
<dbReference type="SUPFAM" id="SSF51735">
    <property type="entry name" value="NAD(P)-binding Rossmann-fold domains"/>
    <property type="match status" value="1"/>
</dbReference>
<evidence type="ECO:0000313" key="5">
    <source>
        <dbReference type="EMBL" id="SDX90962.1"/>
    </source>
</evidence>
<dbReference type="InterPro" id="IPR036291">
    <property type="entry name" value="NAD(P)-bd_dom_sf"/>
</dbReference>
<feature type="transmembrane region" description="Helical" evidence="4">
    <location>
        <begin position="134"/>
        <end position="156"/>
    </location>
</feature>
<dbReference type="Proteomes" id="UP000183918">
    <property type="component" value="Unassembled WGS sequence"/>
</dbReference>
<dbReference type="AlphaFoldDB" id="A0A1H3FIS0"/>
<evidence type="ECO:0008006" key="7">
    <source>
        <dbReference type="Google" id="ProtNLM"/>
    </source>
</evidence>
<dbReference type="PRINTS" id="PR00081">
    <property type="entry name" value="GDHRDH"/>
</dbReference>
<dbReference type="InterPro" id="IPR051019">
    <property type="entry name" value="VLCFA-Steroid_DH"/>
</dbReference>
<feature type="transmembrane region" description="Helical" evidence="4">
    <location>
        <begin position="225"/>
        <end position="248"/>
    </location>
</feature>
<keyword evidence="6" id="KW-1185">Reference proteome</keyword>
<accession>A0A1H3FIS0</accession>
<evidence type="ECO:0000256" key="3">
    <source>
        <dbReference type="RuleBase" id="RU000363"/>
    </source>
</evidence>
<evidence type="ECO:0000313" key="6">
    <source>
        <dbReference type="Proteomes" id="UP000183918"/>
    </source>
</evidence>
<sequence length="260" mass="28819">MANSFSKKKKIAVITGASSGIGREFAYELAKEGYNLVLIARRLDRLEEIKKNVKTEAIIIQADITKSSDILNVLDIIKQMDISVFINNAGFGSSGAFINNNLQKEIEMIEVNVKAMHIFTKMIIRKMLKQKHGYLLNVASSAGLFPAGPYMSAYYATKSYAASLTLAIAEELKKVNAPVYVGCLCPGPVNTEFNDVANVSFALKGISAKHCVKYTLAKMKKKKVLIVPTIQMKLAIFFSKFLPIEVLIRMVGRQQRKKMG</sequence>
<dbReference type="STRING" id="1122142.SAMN02910414_00253"/>
<dbReference type="OrthoDB" id="9808814at2"/>
<reference evidence="5 6" key="1">
    <citation type="submission" date="2016-10" db="EMBL/GenBank/DDBJ databases">
        <authorList>
            <person name="de Groot N.N."/>
        </authorList>
    </citation>
    <scope>NUCLEOTIDE SEQUENCE [LARGE SCALE GENOMIC DNA]</scope>
    <source>
        <strain evidence="5 6">DSM 14045</strain>
    </source>
</reference>
<keyword evidence="4" id="KW-0472">Membrane</keyword>
<dbReference type="RefSeq" id="WP_074715387.1">
    <property type="nucleotide sequence ID" value="NZ_FNPG01000005.1"/>
</dbReference>
<dbReference type="GO" id="GO:0016491">
    <property type="term" value="F:oxidoreductase activity"/>
    <property type="evidence" value="ECO:0007669"/>
    <property type="project" value="UniProtKB-KW"/>
</dbReference>
<organism evidence="5 6">
    <name type="scientific">Lachnobacterium bovis DSM 14045</name>
    <dbReference type="NCBI Taxonomy" id="1122142"/>
    <lineage>
        <taxon>Bacteria</taxon>
        <taxon>Bacillati</taxon>
        <taxon>Bacillota</taxon>
        <taxon>Clostridia</taxon>
        <taxon>Lachnospirales</taxon>
        <taxon>Lachnospiraceae</taxon>
        <taxon>Lachnobacterium</taxon>
    </lineage>
</organism>
<evidence type="ECO:0000256" key="4">
    <source>
        <dbReference type="SAM" id="Phobius"/>
    </source>
</evidence>
<dbReference type="EMBL" id="FNPG01000005">
    <property type="protein sequence ID" value="SDX90962.1"/>
    <property type="molecule type" value="Genomic_DNA"/>
</dbReference>
<keyword evidence="4" id="KW-0812">Transmembrane</keyword>
<evidence type="ECO:0000256" key="2">
    <source>
        <dbReference type="ARBA" id="ARBA00023002"/>
    </source>
</evidence>
<name>A0A1H3FIS0_9FIRM</name>
<dbReference type="PRINTS" id="PR00080">
    <property type="entry name" value="SDRFAMILY"/>
</dbReference>